<proteinExistence type="predicted"/>
<organism evidence="2 3">
    <name type="scientific">Coemansia thaxteri</name>
    <dbReference type="NCBI Taxonomy" id="2663907"/>
    <lineage>
        <taxon>Eukaryota</taxon>
        <taxon>Fungi</taxon>
        <taxon>Fungi incertae sedis</taxon>
        <taxon>Zoopagomycota</taxon>
        <taxon>Kickxellomycotina</taxon>
        <taxon>Kickxellomycetes</taxon>
        <taxon>Kickxellales</taxon>
        <taxon>Kickxellaceae</taxon>
        <taxon>Coemansia</taxon>
    </lineage>
</organism>
<accession>A0A9W8EIK1</accession>
<evidence type="ECO:0000313" key="2">
    <source>
        <dbReference type="EMBL" id="KAJ2001588.1"/>
    </source>
</evidence>
<name>A0A9W8EIK1_9FUNG</name>
<dbReference type="EMBL" id="JANBQF010000388">
    <property type="protein sequence ID" value="KAJ2001588.1"/>
    <property type="molecule type" value="Genomic_DNA"/>
</dbReference>
<keyword evidence="3" id="KW-1185">Reference proteome</keyword>
<reference evidence="2" key="1">
    <citation type="submission" date="2022-07" db="EMBL/GenBank/DDBJ databases">
        <title>Phylogenomic reconstructions and comparative analyses of Kickxellomycotina fungi.</title>
        <authorList>
            <person name="Reynolds N.K."/>
            <person name="Stajich J.E."/>
            <person name="Barry K."/>
            <person name="Grigoriev I.V."/>
            <person name="Crous P."/>
            <person name="Smith M.E."/>
        </authorList>
    </citation>
    <scope>NUCLEOTIDE SEQUENCE</scope>
    <source>
        <strain evidence="2">IMI 214461</strain>
    </source>
</reference>
<dbReference type="Proteomes" id="UP001150907">
    <property type="component" value="Unassembled WGS sequence"/>
</dbReference>
<feature type="region of interest" description="Disordered" evidence="1">
    <location>
        <begin position="102"/>
        <end position="124"/>
    </location>
</feature>
<dbReference type="AlphaFoldDB" id="A0A9W8EIK1"/>
<protein>
    <submittedName>
        <fullName evidence="2">Uncharacterized protein</fullName>
    </submittedName>
</protein>
<sequence length="137" mass="13895">MKVTNSIFAFAYASVSMAGASYVGNAPIMPTLALGTPVPALPPAPVPTVQPVTIMPIPVIVADFVYSPAVPKPAPAAGYVASSAPNVPGTMVVPAIPPAQPEPSVTAWPAPVPSYRGNGAHKREVDQTAIEKLVSGT</sequence>
<evidence type="ECO:0000256" key="1">
    <source>
        <dbReference type="SAM" id="MobiDB-lite"/>
    </source>
</evidence>
<comment type="caution">
    <text evidence="2">The sequence shown here is derived from an EMBL/GenBank/DDBJ whole genome shotgun (WGS) entry which is preliminary data.</text>
</comment>
<gene>
    <name evidence="2" type="ORF">H4R26_004053</name>
</gene>
<feature type="non-terminal residue" evidence="2">
    <location>
        <position position="137"/>
    </location>
</feature>
<dbReference type="OrthoDB" id="5583190at2759"/>
<evidence type="ECO:0000313" key="3">
    <source>
        <dbReference type="Proteomes" id="UP001150907"/>
    </source>
</evidence>